<dbReference type="GeneID" id="3922415"/>
<accession>Q2FTW9</accession>
<feature type="transmembrane region" description="Helical" evidence="1">
    <location>
        <begin position="13"/>
        <end position="35"/>
    </location>
</feature>
<evidence type="ECO:0000256" key="1">
    <source>
        <dbReference type="SAM" id="Phobius"/>
    </source>
</evidence>
<keyword evidence="1" id="KW-0812">Transmembrane</keyword>
<organism evidence="2 3">
    <name type="scientific">Methanospirillum hungatei JF-1 (strain ATCC 27890 / DSM 864 / NBRC 100397 / JF-1)</name>
    <dbReference type="NCBI Taxonomy" id="323259"/>
    <lineage>
        <taxon>Archaea</taxon>
        <taxon>Methanobacteriati</taxon>
        <taxon>Methanobacteriota</taxon>
        <taxon>Stenosarchaea group</taxon>
        <taxon>Methanomicrobia</taxon>
        <taxon>Methanomicrobiales</taxon>
        <taxon>Methanospirillaceae</taxon>
        <taxon>Methanospirillum</taxon>
    </lineage>
</organism>
<dbReference type="AlphaFoldDB" id="Q2FTW9"/>
<dbReference type="KEGG" id="mhu:Mhun_2428"/>
<proteinExistence type="predicted"/>
<dbReference type="HOGENOM" id="CLU_539287_0_0_2"/>
<dbReference type="OrthoDB" id="117273at2157"/>
<sequence>MSGRVTDDGLSEVIGFILIIAIIVILGSLYMTYVVPSQGRDAEIQHMQNVEKFFTDFKMNIDSLWYNNQEGVSFNQQLSLGTGGQTSGGAFSIFPVMQPVASSGKVAITQMPNLSLTIINGTFINITGSDAGDIKEDYSAIFVNYSTNIYPNQMPPFDPHTLTIYPTNITSSRLINPWELVDWVAVLEVKNATLRQEDLYHVLNWTEHPETREVSHLEILNYPVKEVTLSVIKNGMKTIEDEVIYRGLVSPYTWNETIRVNLMEEAYGLSNDQLIRSNLSYVYTRSDGSPPLIPKNPSDLFEYITYYGNSSSTGDLDYITANITMDTTPIGTFNYSSQNPYWINQEYIYQCGEVQLKQNGIIQPKISSNWIQVSPAGNICNVHINLISLFGDALVGGHDEVQITSTLKGVRHNIINSGDNWYKLKEGIIENAKGFLIQITASDEDEARYYKKSIDSLLKSDGLTVESGQHGKTVNVNVTPKNNYNLHLTLNHALVEMKIDSRVYG</sequence>
<dbReference type="STRING" id="323259.Mhun_2428"/>
<protein>
    <submittedName>
        <fullName evidence="2">Uncharacterized protein</fullName>
    </submittedName>
</protein>
<keyword evidence="1" id="KW-1133">Transmembrane helix</keyword>
<dbReference type="EnsemblBacteria" id="ABD42129">
    <property type="protein sequence ID" value="ABD42129"/>
    <property type="gene ID" value="Mhun_2428"/>
</dbReference>
<dbReference type="eggNOG" id="arCOG02911">
    <property type="taxonomic scope" value="Archaea"/>
</dbReference>
<reference evidence="3" key="1">
    <citation type="journal article" date="2016" name="Stand. Genomic Sci.">
        <title>Complete genome sequence of Methanospirillum hungatei type strain JF1.</title>
        <authorList>
            <person name="Gunsalus R.P."/>
            <person name="Cook L.E."/>
            <person name="Crable B."/>
            <person name="Rohlin L."/>
            <person name="McDonald E."/>
            <person name="Mouttaki H."/>
            <person name="Sieber J.R."/>
            <person name="Poweleit N."/>
            <person name="Zhou H."/>
            <person name="Lapidus A.L."/>
            <person name="Daligault H.E."/>
            <person name="Land M."/>
            <person name="Gilna P."/>
            <person name="Ivanova N."/>
            <person name="Kyrpides N."/>
            <person name="Culley D.E."/>
            <person name="McInerney M.J."/>
        </authorList>
    </citation>
    <scope>NUCLEOTIDE SEQUENCE [LARGE SCALE GENOMIC DNA]</scope>
    <source>
        <strain evidence="3">ATCC 27890 / DSM 864 / NBRC 100397 / JF-1</strain>
    </source>
</reference>
<gene>
    <name evidence="2" type="ordered locus">Mhun_2428</name>
</gene>
<keyword evidence="3" id="KW-1185">Reference proteome</keyword>
<dbReference type="EMBL" id="CP000254">
    <property type="protein sequence ID" value="ABD42129.1"/>
    <property type="molecule type" value="Genomic_DNA"/>
</dbReference>
<name>Q2FTW9_METHJ</name>
<dbReference type="InParanoid" id="Q2FTW9"/>
<dbReference type="Proteomes" id="UP000001941">
    <property type="component" value="Chromosome"/>
</dbReference>
<evidence type="ECO:0000313" key="3">
    <source>
        <dbReference type="Proteomes" id="UP000001941"/>
    </source>
</evidence>
<keyword evidence="1" id="KW-0472">Membrane</keyword>
<dbReference type="RefSeq" id="WP_011449387.1">
    <property type="nucleotide sequence ID" value="NC_007796.1"/>
</dbReference>
<evidence type="ECO:0000313" key="2">
    <source>
        <dbReference type="EMBL" id="ABD42129.1"/>
    </source>
</evidence>